<evidence type="ECO:0000313" key="2">
    <source>
        <dbReference type="Proteomes" id="UP000326202"/>
    </source>
</evidence>
<reference evidence="1 2" key="1">
    <citation type="submission" date="2019-08" db="EMBL/GenBank/DDBJ databases">
        <title>Hyperibacter terrae gen. nov., sp. nov. and Hyperibacter viscosus sp. nov., two new members in the family Rhodospirillaceae isolated from the rhizosphere of Hypericum perforatum.</title>
        <authorList>
            <person name="Noviana Z."/>
        </authorList>
    </citation>
    <scope>NUCLEOTIDE SEQUENCE [LARGE SCALE GENOMIC DNA]</scope>
    <source>
        <strain evidence="1 2">R5913</strain>
    </source>
</reference>
<dbReference type="InterPro" id="IPR036388">
    <property type="entry name" value="WH-like_DNA-bd_sf"/>
</dbReference>
<keyword evidence="2" id="KW-1185">Reference proteome</keyword>
<dbReference type="Gene3D" id="1.10.10.10">
    <property type="entry name" value="Winged helix-like DNA-binding domain superfamily/Winged helix DNA-binding domain"/>
    <property type="match status" value="1"/>
</dbReference>
<evidence type="ECO:0008006" key="3">
    <source>
        <dbReference type="Google" id="ProtNLM"/>
    </source>
</evidence>
<dbReference type="SUPFAM" id="SSF48295">
    <property type="entry name" value="TrpR-like"/>
    <property type="match status" value="1"/>
</dbReference>
<proteinExistence type="predicted"/>
<name>A0A5J6MLN3_9PROT</name>
<dbReference type="RefSeq" id="WP_151178458.1">
    <property type="nucleotide sequence ID" value="NZ_CP042906.1"/>
</dbReference>
<dbReference type="OrthoDB" id="9796775at2"/>
<organism evidence="1 2">
    <name type="scientific">Hypericibacter terrae</name>
    <dbReference type="NCBI Taxonomy" id="2602015"/>
    <lineage>
        <taxon>Bacteria</taxon>
        <taxon>Pseudomonadati</taxon>
        <taxon>Pseudomonadota</taxon>
        <taxon>Alphaproteobacteria</taxon>
        <taxon>Rhodospirillales</taxon>
        <taxon>Dongiaceae</taxon>
        <taxon>Hypericibacter</taxon>
    </lineage>
</organism>
<dbReference type="Pfam" id="PF06627">
    <property type="entry name" value="DUF1153"/>
    <property type="match status" value="1"/>
</dbReference>
<dbReference type="KEGG" id="htq:FRZ44_35840"/>
<dbReference type="InterPro" id="IPR009534">
    <property type="entry name" value="DUF1153"/>
</dbReference>
<protein>
    <recommendedName>
        <fullName evidence="3">DUF1153 domain-containing protein</fullName>
    </recommendedName>
</protein>
<accession>A0A5J6MLN3</accession>
<sequence>MTLDRPGRTHRIIGPDGLPLSLDDLPPPGTKRWVIRRKAEVVTGVRAGLLTLEEACERYQLSVEEFLSWQRQIDAHGIKGLRVTRLQDYREPARYP</sequence>
<gene>
    <name evidence="1" type="ORF">FRZ44_35840</name>
</gene>
<dbReference type="GO" id="GO:0043565">
    <property type="term" value="F:sequence-specific DNA binding"/>
    <property type="evidence" value="ECO:0007669"/>
    <property type="project" value="InterPro"/>
</dbReference>
<dbReference type="AlphaFoldDB" id="A0A5J6MLN3"/>
<dbReference type="InterPro" id="IPR010921">
    <property type="entry name" value="Trp_repressor/repl_initiator"/>
</dbReference>
<dbReference type="EMBL" id="CP042906">
    <property type="protein sequence ID" value="QEX18279.1"/>
    <property type="molecule type" value="Genomic_DNA"/>
</dbReference>
<dbReference type="Proteomes" id="UP000326202">
    <property type="component" value="Chromosome"/>
</dbReference>
<evidence type="ECO:0000313" key="1">
    <source>
        <dbReference type="EMBL" id="QEX18279.1"/>
    </source>
</evidence>